<evidence type="ECO:0000313" key="3">
    <source>
        <dbReference type="Proteomes" id="UP000194236"/>
    </source>
</evidence>
<dbReference type="AlphaFoldDB" id="A0A1Y3BRS9"/>
<reference evidence="2 3" key="1">
    <citation type="submission" date="2017-03" db="EMBL/GenBank/DDBJ databases">
        <title>Genome Survey of Euroglyphus maynei.</title>
        <authorList>
            <person name="Arlian L.G."/>
            <person name="Morgan M.S."/>
            <person name="Rider S.D."/>
        </authorList>
    </citation>
    <scope>NUCLEOTIDE SEQUENCE [LARGE SCALE GENOMIC DNA]</scope>
    <source>
        <strain evidence="2">Arlian Lab</strain>
        <tissue evidence="2">Whole body</tissue>
    </source>
</reference>
<proteinExistence type="predicted"/>
<evidence type="ECO:0000313" key="2">
    <source>
        <dbReference type="EMBL" id="OTF83711.1"/>
    </source>
</evidence>
<dbReference type="EMBL" id="MUJZ01002492">
    <property type="protein sequence ID" value="OTF83711.1"/>
    <property type="molecule type" value="Genomic_DNA"/>
</dbReference>
<evidence type="ECO:0000256" key="1">
    <source>
        <dbReference type="SAM" id="MobiDB-lite"/>
    </source>
</evidence>
<comment type="caution">
    <text evidence="2">The sequence shown here is derived from an EMBL/GenBank/DDBJ whole genome shotgun (WGS) entry which is preliminary data.</text>
</comment>
<accession>A0A1Y3BRS9</accession>
<dbReference type="Proteomes" id="UP000194236">
    <property type="component" value="Unassembled WGS sequence"/>
</dbReference>
<feature type="non-terminal residue" evidence="2">
    <location>
        <position position="395"/>
    </location>
</feature>
<name>A0A1Y3BRS9_EURMA</name>
<organism evidence="2 3">
    <name type="scientific">Euroglyphus maynei</name>
    <name type="common">Mayne's house dust mite</name>
    <dbReference type="NCBI Taxonomy" id="6958"/>
    <lineage>
        <taxon>Eukaryota</taxon>
        <taxon>Metazoa</taxon>
        <taxon>Ecdysozoa</taxon>
        <taxon>Arthropoda</taxon>
        <taxon>Chelicerata</taxon>
        <taxon>Arachnida</taxon>
        <taxon>Acari</taxon>
        <taxon>Acariformes</taxon>
        <taxon>Sarcoptiformes</taxon>
        <taxon>Astigmata</taxon>
        <taxon>Psoroptidia</taxon>
        <taxon>Analgoidea</taxon>
        <taxon>Pyroglyphidae</taxon>
        <taxon>Pyroglyphinae</taxon>
        <taxon>Euroglyphus</taxon>
    </lineage>
</organism>
<feature type="compositionally biased region" description="Basic and acidic residues" evidence="1">
    <location>
        <begin position="7"/>
        <end position="37"/>
    </location>
</feature>
<feature type="region of interest" description="Disordered" evidence="1">
    <location>
        <begin position="1"/>
        <end position="42"/>
    </location>
</feature>
<feature type="compositionally biased region" description="Basic and acidic residues" evidence="1">
    <location>
        <begin position="315"/>
        <end position="338"/>
    </location>
</feature>
<protein>
    <submittedName>
        <fullName evidence="2">Uncharacterized protein</fullName>
    </submittedName>
</protein>
<sequence>MPKLSSKKPDEQKEKSKSEDKKSISEAPEKSKDDDSKRAKKMIRIILRKPNGDEQVEDLFIDPDTKPDDINETIKQELKNALNKVLNDPNAKIITKIIDFKPGELESIEEFETNPESLQKDFDEIVKNAPRTKTTKKKDTFGKTIIQIFRPNRDGKEMVEEFVEDPKQAVEDLLIDAETKPEDIDETIREELKKALNRIEDTNTIIISKVIDYKPGEEETTEEFETDPESVKKSVSDVVRNAPRIKTTKQKDLLGNIITRIFKRKPDGQETVEEIIEDPKITGKDIGDDDNIGRHPVDSEIVTIPKSLERLDEKEPKQKFVEDSGKVIGDDEMPKSFDEFVNMTDGTQSVQEKKDEPISTKLEFGQPNEMPSSKDTVDNVLVQFSDQPTKEKTIR</sequence>
<keyword evidence="3" id="KW-1185">Reference proteome</keyword>
<gene>
    <name evidence="2" type="ORF">BLA29_004822</name>
</gene>
<feature type="region of interest" description="Disordered" evidence="1">
    <location>
        <begin position="315"/>
        <end position="395"/>
    </location>
</feature>